<dbReference type="Proteomes" id="UP001627154">
    <property type="component" value="Unassembled WGS sequence"/>
</dbReference>
<organism evidence="2 3">
    <name type="scientific">Trichogramma kaykai</name>
    <dbReference type="NCBI Taxonomy" id="54128"/>
    <lineage>
        <taxon>Eukaryota</taxon>
        <taxon>Metazoa</taxon>
        <taxon>Ecdysozoa</taxon>
        <taxon>Arthropoda</taxon>
        <taxon>Hexapoda</taxon>
        <taxon>Insecta</taxon>
        <taxon>Pterygota</taxon>
        <taxon>Neoptera</taxon>
        <taxon>Endopterygota</taxon>
        <taxon>Hymenoptera</taxon>
        <taxon>Apocrita</taxon>
        <taxon>Proctotrupomorpha</taxon>
        <taxon>Chalcidoidea</taxon>
        <taxon>Trichogrammatidae</taxon>
        <taxon>Trichogramma</taxon>
    </lineage>
</organism>
<feature type="region of interest" description="Disordered" evidence="1">
    <location>
        <begin position="92"/>
        <end position="133"/>
    </location>
</feature>
<feature type="region of interest" description="Disordered" evidence="1">
    <location>
        <begin position="151"/>
        <end position="171"/>
    </location>
</feature>
<dbReference type="AlphaFoldDB" id="A0ABD2WVB0"/>
<keyword evidence="3" id="KW-1185">Reference proteome</keyword>
<accession>A0ABD2WVB0</accession>
<sequence>MKQSPTSMDRAEDRALRNADRDGANTFVELISDVAKLLAEALYIQTQSRRVCIIPLIIDSKKTRDFLKQIKPDSSLFGSNLESEMKKIKEAESVFESKKQSAPTYTKHQGNGKRAFDKRPLSNYQGNFNTPTTGQARQRLYFKGYNQGFNQRFNNKTKPYQRSNNWKNQNN</sequence>
<protein>
    <submittedName>
        <fullName evidence="2">Uncharacterized protein</fullName>
    </submittedName>
</protein>
<evidence type="ECO:0000313" key="2">
    <source>
        <dbReference type="EMBL" id="KAL3396524.1"/>
    </source>
</evidence>
<feature type="compositionally biased region" description="Polar residues" evidence="1">
    <location>
        <begin position="100"/>
        <end position="109"/>
    </location>
</feature>
<dbReference type="EMBL" id="JBJJXI010000071">
    <property type="protein sequence ID" value="KAL3396524.1"/>
    <property type="molecule type" value="Genomic_DNA"/>
</dbReference>
<name>A0ABD2WVB0_9HYME</name>
<gene>
    <name evidence="2" type="ORF">TKK_009680</name>
</gene>
<proteinExistence type="predicted"/>
<feature type="compositionally biased region" description="Polar residues" evidence="1">
    <location>
        <begin position="122"/>
        <end position="133"/>
    </location>
</feature>
<evidence type="ECO:0000256" key="1">
    <source>
        <dbReference type="SAM" id="MobiDB-lite"/>
    </source>
</evidence>
<evidence type="ECO:0000313" key="3">
    <source>
        <dbReference type="Proteomes" id="UP001627154"/>
    </source>
</evidence>
<comment type="caution">
    <text evidence="2">The sequence shown here is derived from an EMBL/GenBank/DDBJ whole genome shotgun (WGS) entry which is preliminary data.</text>
</comment>
<reference evidence="2 3" key="1">
    <citation type="journal article" date="2024" name="bioRxiv">
        <title>A reference genome for Trichogramma kaykai: A tiny desert-dwelling parasitoid wasp with competing sex-ratio distorters.</title>
        <authorList>
            <person name="Culotta J."/>
            <person name="Lindsey A.R."/>
        </authorList>
    </citation>
    <scope>NUCLEOTIDE SEQUENCE [LARGE SCALE GENOMIC DNA]</scope>
    <source>
        <strain evidence="2 3">KSX58</strain>
    </source>
</reference>